<evidence type="ECO:0000313" key="2">
    <source>
        <dbReference type="Proteomes" id="UP000594262"/>
    </source>
</evidence>
<proteinExistence type="predicted"/>
<name>A0A7M6DRA4_9CNID</name>
<sequence>MDEYSSENIVDFTDDSFNEDELEELFSVTENCGKVDFEIELSPSEQTQLLESDGAEVSTIPPLTFVDERDIDVLHVPAIRFCPDPAEKIRDVFLCRWCKETFSSNAIVQNHDKKCFQNPARRTKHGNKIVLNRKELEPLKKEAVPHLTIALDIAINDKVLNLKSGETLTPGNCASKLAKQIREKIDSDVAANEIKEFANHIQELLLPSVNTDFCSDARQIGCTKFSLVATSTSGRNKFNNIIKSLKLKTDRYGFDILYTFLTTKIFSLILKWKNDQLIATPKVDYRSVQISQDEDKVLRYVSGFIPFALKKRFLRVKESPLRNAALQAVSAWCLEEEEADKTDFYDYTLSWTNRINRGGLMIVKESFFVFIRRVELSVRGILNQTLIKTYNGEDLRDTLFNRLMSDSLIESTWASLSRMILSNKLRATLKEIILKKWINLRIRSFVTAWIQAAKSKQGEEKLSKKGEVSLRKGLAQ</sequence>
<organism evidence="1 2">
    <name type="scientific">Clytia hemisphaerica</name>
    <dbReference type="NCBI Taxonomy" id="252671"/>
    <lineage>
        <taxon>Eukaryota</taxon>
        <taxon>Metazoa</taxon>
        <taxon>Cnidaria</taxon>
        <taxon>Hydrozoa</taxon>
        <taxon>Hydroidolina</taxon>
        <taxon>Leptothecata</taxon>
        <taxon>Obeliida</taxon>
        <taxon>Clytiidae</taxon>
        <taxon>Clytia</taxon>
    </lineage>
</organism>
<protein>
    <submittedName>
        <fullName evidence="1">Uncharacterized protein</fullName>
    </submittedName>
</protein>
<dbReference type="Proteomes" id="UP000594262">
    <property type="component" value="Unplaced"/>
</dbReference>
<dbReference type="AlphaFoldDB" id="A0A7M6DRA4"/>
<dbReference type="RefSeq" id="XP_066917773.1">
    <property type="nucleotide sequence ID" value="XM_067061672.1"/>
</dbReference>
<dbReference type="GeneID" id="136805113"/>
<accession>A0A7M6DRA4</accession>
<dbReference type="EnsemblMetazoa" id="CLYHEMT024484.1">
    <property type="protein sequence ID" value="CLYHEMP024484.1"/>
    <property type="gene ID" value="CLYHEMG024484"/>
</dbReference>
<dbReference type="OrthoDB" id="10052386at2759"/>
<reference evidence="1" key="1">
    <citation type="submission" date="2021-01" db="UniProtKB">
        <authorList>
            <consortium name="EnsemblMetazoa"/>
        </authorList>
    </citation>
    <scope>IDENTIFICATION</scope>
</reference>
<evidence type="ECO:0000313" key="1">
    <source>
        <dbReference type="EnsemblMetazoa" id="CLYHEMP024484.1"/>
    </source>
</evidence>
<keyword evidence="2" id="KW-1185">Reference proteome</keyword>